<dbReference type="KEGG" id="dto:TOL2_C42950"/>
<dbReference type="STRING" id="651182.TOL2_C42950"/>
<dbReference type="NCBIfam" id="NF007958">
    <property type="entry name" value="PRK10677.1"/>
    <property type="match status" value="1"/>
</dbReference>
<dbReference type="InterPro" id="IPR050682">
    <property type="entry name" value="ModA/WtpA"/>
</dbReference>
<dbReference type="CDD" id="cd13536">
    <property type="entry name" value="PBP2_EcModA"/>
    <property type="match status" value="1"/>
</dbReference>
<feature type="binding site" evidence="6">
    <location>
        <position position="71"/>
    </location>
    <ligand>
        <name>molybdate</name>
        <dbReference type="ChEBI" id="CHEBI:36264"/>
    </ligand>
</feature>
<dbReference type="RefSeq" id="WP_014959631.1">
    <property type="nucleotide sequence ID" value="NC_018645.1"/>
</dbReference>
<comment type="subunit">
    <text evidence="5">The complex is composed of two ATP-binding proteins (ModC), two transmembrane proteins (ModB) and a solute-binding protein (ModA).</text>
</comment>
<dbReference type="GO" id="GO:0015689">
    <property type="term" value="P:molybdate ion transport"/>
    <property type="evidence" value="ECO:0007669"/>
    <property type="project" value="InterPro"/>
</dbReference>
<dbReference type="InterPro" id="IPR005950">
    <property type="entry name" value="ModA"/>
</dbReference>
<comment type="similarity">
    <text evidence="1">Belongs to the bacterial solute-binding protein ModA family.</text>
</comment>
<evidence type="ECO:0000256" key="5">
    <source>
        <dbReference type="ARBA" id="ARBA00062515"/>
    </source>
</evidence>
<name>K0NLL1_DESTT</name>
<feature type="binding site" evidence="6">
    <location>
        <position position="44"/>
    </location>
    <ligand>
        <name>molybdate</name>
        <dbReference type="ChEBI" id="CHEBI:36264"/>
    </ligand>
</feature>
<feature type="binding site" evidence="6">
    <location>
        <position position="156"/>
    </location>
    <ligand>
        <name>molybdate</name>
        <dbReference type="ChEBI" id="CHEBI:36264"/>
    </ligand>
</feature>
<keyword evidence="4" id="KW-0732">Signal</keyword>
<evidence type="ECO:0000256" key="1">
    <source>
        <dbReference type="ARBA" id="ARBA00009175"/>
    </source>
</evidence>
<feature type="binding site" evidence="6">
    <location>
        <position position="201"/>
    </location>
    <ligand>
        <name>molybdate</name>
        <dbReference type="ChEBI" id="CHEBI:36264"/>
    </ligand>
</feature>
<evidence type="ECO:0000256" key="4">
    <source>
        <dbReference type="ARBA" id="ARBA00022729"/>
    </source>
</evidence>
<dbReference type="NCBIfam" id="TIGR01256">
    <property type="entry name" value="modA"/>
    <property type="match status" value="1"/>
</dbReference>
<dbReference type="Pfam" id="PF13531">
    <property type="entry name" value="SBP_bac_11"/>
    <property type="match status" value="1"/>
</dbReference>
<dbReference type="AlphaFoldDB" id="K0NLL1"/>
<evidence type="ECO:0000313" key="8">
    <source>
        <dbReference type="Proteomes" id="UP000007347"/>
    </source>
</evidence>
<keyword evidence="3 6" id="KW-0479">Metal-binding</keyword>
<dbReference type="GO" id="GO:0030288">
    <property type="term" value="C:outer membrane-bounded periplasmic space"/>
    <property type="evidence" value="ECO:0007669"/>
    <property type="project" value="TreeGrafter"/>
</dbReference>
<evidence type="ECO:0000256" key="2">
    <source>
        <dbReference type="ARBA" id="ARBA00022505"/>
    </source>
</evidence>
<protein>
    <submittedName>
        <fullName evidence="7">ModA3: molybdenum ABC transporter, periplasmic molybdate-binding protein</fullName>
    </submittedName>
</protein>
<dbReference type="EMBL" id="FO203503">
    <property type="protein sequence ID" value="CCK82451.1"/>
    <property type="molecule type" value="Genomic_DNA"/>
</dbReference>
<evidence type="ECO:0000256" key="6">
    <source>
        <dbReference type="PIRSR" id="PIRSR004846-1"/>
    </source>
</evidence>
<evidence type="ECO:0000313" key="7">
    <source>
        <dbReference type="EMBL" id="CCK82451.1"/>
    </source>
</evidence>
<dbReference type="PANTHER" id="PTHR30632">
    <property type="entry name" value="MOLYBDATE-BINDING PERIPLASMIC PROTEIN"/>
    <property type="match status" value="1"/>
</dbReference>
<dbReference type="GO" id="GO:0046872">
    <property type="term" value="F:metal ion binding"/>
    <property type="evidence" value="ECO:0007669"/>
    <property type="project" value="UniProtKB-KW"/>
</dbReference>
<keyword evidence="2 6" id="KW-0500">Molybdenum</keyword>
<keyword evidence="8" id="KW-1185">Reference proteome</keyword>
<dbReference type="GO" id="GO:0030973">
    <property type="term" value="F:molybdate ion binding"/>
    <property type="evidence" value="ECO:0007669"/>
    <property type="project" value="TreeGrafter"/>
</dbReference>
<proteinExistence type="inferred from homology"/>
<feature type="binding site" evidence="6">
    <location>
        <position position="183"/>
    </location>
    <ligand>
        <name>molybdate</name>
        <dbReference type="ChEBI" id="CHEBI:36264"/>
    </ligand>
</feature>
<dbReference type="GO" id="GO:1901359">
    <property type="term" value="F:tungstate binding"/>
    <property type="evidence" value="ECO:0007669"/>
    <property type="project" value="UniProtKB-ARBA"/>
</dbReference>
<dbReference type="HOGENOM" id="CLU_065520_3_0_7"/>
<sequence length="264" mass="28851">MIFSKTANKNFPAIFLLIMIISLGFFHPATAKESNKILVFAAASTTNAVDEIGQLFSQKEYGRFVPSFASSSTLAKQIASGAPANIYISANPKWMTFLDDKHLIEKGTRRDLLGNRIVLIAPAASNIKIDIHPGFDLLPIIGTEKLAMGDPDHVPAGIYGKQALMNLGVWDKIAPKVVRAKDVRTALVFVERQEVPLGIVYATDAAITDKVKVAGIFPENSHPPVTYQAAIVKGNDTKTARAFYNFMESSEAKAIFNKYGFFVK</sequence>
<dbReference type="PATRIC" id="fig|651182.5.peg.5055"/>
<dbReference type="FunFam" id="3.40.190.10:FF:000035">
    <property type="entry name" value="Molybdate ABC transporter substrate-binding protein"/>
    <property type="match status" value="1"/>
</dbReference>
<dbReference type="PIRSF" id="PIRSF004846">
    <property type="entry name" value="ModA"/>
    <property type="match status" value="1"/>
</dbReference>
<dbReference type="Proteomes" id="UP000007347">
    <property type="component" value="Chromosome"/>
</dbReference>
<reference evidence="7 8" key="1">
    <citation type="journal article" date="2013" name="Environ. Microbiol.">
        <title>Complete genome, catabolic sub-proteomes and key-metabolites of Desulfobacula toluolica Tol2, a marine, aromatic compound-degrading, sulfate-reducing bacterium.</title>
        <authorList>
            <person name="Wohlbrand L."/>
            <person name="Jacob J.H."/>
            <person name="Kube M."/>
            <person name="Mussmann M."/>
            <person name="Jarling R."/>
            <person name="Beck A."/>
            <person name="Amann R."/>
            <person name="Wilkes H."/>
            <person name="Reinhardt R."/>
            <person name="Rabus R."/>
        </authorList>
    </citation>
    <scope>NUCLEOTIDE SEQUENCE [LARGE SCALE GENOMIC DNA]</scope>
    <source>
        <strain evidence="8">DSM 7467 / Tol2</strain>
    </source>
</reference>
<evidence type="ECO:0000256" key="3">
    <source>
        <dbReference type="ARBA" id="ARBA00022723"/>
    </source>
</evidence>
<gene>
    <name evidence="7" type="primary">modA3</name>
    <name evidence="7" type="ordered locus">TOL2_C42950</name>
</gene>
<dbReference type="Gene3D" id="3.40.190.10">
    <property type="entry name" value="Periplasmic binding protein-like II"/>
    <property type="match status" value="2"/>
</dbReference>
<accession>K0NLL1</accession>
<dbReference type="PANTHER" id="PTHR30632:SF17">
    <property type="entry name" value="MOLYBDATE-BINDING PROTEIN MODA"/>
    <property type="match status" value="1"/>
</dbReference>
<organism evidence="7 8">
    <name type="scientific">Desulfobacula toluolica (strain DSM 7467 / Tol2)</name>
    <dbReference type="NCBI Taxonomy" id="651182"/>
    <lineage>
        <taxon>Bacteria</taxon>
        <taxon>Pseudomonadati</taxon>
        <taxon>Thermodesulfobacteriota</taxon>
        <taxon>Desulfobacteria</taxon>
        <taxon>Desulfobacterales</taxon>
        <taxon>Desulfobacteraceae</taxon>
        <taxon>Desulfobacula</taxon>
    </lineage>
</organism>
<dbReference type="SUPFAM" id="SSF53850">
    <property type="entry name" value="Periplasmic binding protein-like II"/>
    <property type="match status" value="1"/>
</dbReference>